<reference evidence="1 2" key="1">
    <citation type="submission" date="2014-09" db="EMBL/GenBank/DDBJ databases">
        <title>Draft genome sequence of an obligately methylotrophic methanogen, Methanococcoides methylutens, isolated from marine sediment.</title>
        <authorList>
            <person name="Guan Y."/>
            <person name="Ngugi D.K."/>
            <person name="Blom J."/>
            <person name="Ali S."/>
            <person name="Ferry J.G."/>
            <person name="Stingl U."/>
        </authorList>
    </citation>
    <scope>NUCLEOTIDE SEQUENCE [LARGE SCALE GENOMIC DNA]</scope>
    <source>
        <strain evidence="1 2">DSM 2657</strain>
    </source>
</reference>
<name>A0A099T4U0_METMT</name>
<evidence type="ECO:0000313" key="2">
    <source>
        <dbReference type="Proteomes" id="UP000029859"/>
    </source>
</evidence>
<gene>
    <name evidence="1" type="ORF">LI82_04115</name>
</gene>
<proteinExistence type="predicted"/>
<protein>
    <submittedName>
        <fullName evidence="1">Uncharacterized protein</fullName>
    </submittedName>
</protein>
<dbReference type="AlphaFoldDB" id="A0A099T4U0"/>
<dbReference type="RefSeq" id="WP_135607230.1">
    <property type="nucleotide sequence ID" value="NZ_CAAGSM010000002.1"/>
</dbReference>
<accession>A0A099T4U0</accession>
<evidence type="ECO:0000313" key="1">
    <source>
        <dbReference type="EMBL" id="KGK99216.1"/>
    </source>
</evidence>
<keyword evidence="2" id="KW-1185">Reference proteome</keyword>
<sequence>MSEEKKDEMLPDILGAYPVGYVPDGALQRGALYRIENNGIRMYPPGTSAYHQGKARKRWEAERMEIYEEHKFEWLTAFLSDTKLPDINDLLKFNHHPASHSTYKQAWLWVYDKFEHDKEIKNKAKSERNVDSVWYLFRETYKRHFP</sequence>
<dbReference type="Proteomes" id="UP000029859">
    <property type="component" value="Unassembled WGS sequence"/>
</dbReference>
<organism evidence="1 2">
    <name type="scientific">Methanococcoides methylutens</name>
    <dbReference type="NCBI Taxonomy" id="2226"/>
    <lineage>
        <taxon>Archaea</taxon>
        <taxon>Methanobacteriati</taxon>
        <taxon>Methanobacteriota</taxon>
        <taxon>Stenosarchaea group</taxon>
        <taxon>Methanomicrobia</taxon>
        <taxon>Methanosarcinales</taxon>
        <taxon>Methanosarcinaceae</taxon>
        <taxon>Methanococcoides</taxon>
    </lineage>
</organism>
<dbReference type="EMBL" id="JRHO01000009">
    <property type="protein sequence ID" value="KGK99216.1"/>
    <property type="molecule type" value="Genomic_DNA"/>
</dbReference>
<dbReference type="OrthoDB" id="378276at2157"/>
<comment type="caution">
    <text evidence="1">The sequence shown here is derived from an EMBL/GenBank/DDBJ whole genome shotgun (WGS) entry which is preliminary data.</text>
</comment>